<dbReference type="AlphaFoldDB" id="M0HBJ1"/>
<evidence type="ECO:0000256" key="3">
    <source>
        <dbReference type="ARBA" id="ARBA00022692"/>
    </source>
</evidence>
<dbReference type="RefSeq" id="WP_008327129.1">
    <property type="nucleotide sequence ID" value="NZ_AOLK01000024.1"/>
</dbReference>
<evidence type="ECO:0000256" key="2">
    <source>
        <dbReference type="ARBA" id="ARBA00022475"/>
    </source>
</evidence>
<sequence>MSNRSLPGLVSRDGETRVRVTKGLELTKRQSMLALVGLLVVFAIPDIATVTPSLQLTVVHQGLLFGLAAVGLNLLLRHTRLVSFGHAAFFGTGAYTAAVLAAKFDVASFSLLLIAAMVVATLVAAIVGYLSLRHTGLYFSLLTLAFGQLLYALVQGQSFFGSSDGLPVRPGAARQPLIFGLALDSEAYAVILYYLTVIILVVSLVVMWRLVNSPFGNALDAIGQDRTRAQFIGIPVQRYVWIAFVISGVYGGVAGALYAMVQQHVRPGPVLYFLRSGDILFMAILGGFQTLLGPLVGGVLLVFLQDVGRDVTAYFDALTGVALLIIVFGLPRGLVGSLRAGGLLAAATRDFRENPAVVGEWISAAVTGIVEATRNWLRDVQSILGVR</sequence>
<feature type="transmembrane region" description="Helical" evidence="6">
    <location>
        <begin position="239"/>
        <end position="259"/>
    </location>
</feature>
<comment type="subcellular location">
    <subcellularLocation>
        <location evidence="1">Cell membrane</location>
        <topology evidence="1">Multi-pass membrane protein</topology>
    </subcellularLocation>
</comment>
<evidence type="ECO:0000313" key="7">
    <source>
        <dbReference type="EMBL" id="ELZ81062.1"/>
    </source>
</evidence>
<dbReference type="OrthoDB" id="30958at2157"/>
<evidence type="ECO:0000256" key="5">
    <source>
        <dbReference type="ARBA" id="ARBA00023136"/>
    </source>
</evidence>
<organism evidence="7 8">
    <name type="scientific">Haloferax elongans ATCC BAA-1513</name>
    <dbReference type="NCBI Taxonomy" id="1230453"/>
    <lineage>
        <taxon>Archaea</taxon>
        <taxon>Methanobacteriati</taxon>
        <taxon>Methanobacteriota</taxon>
        <taxon>Stenosarchaea group</taxon>
        <taxon>Halobacteria</taxon>
        <taxon>Halobacteriales</taxon>
        <taxon>Haloferacaceae</taxon>
        <taxon>Haloferax</taxon>
    </lineage>
</organism>
<feature type="transmembrane region" description="Helical" evidence="6">
    <location>
        <begin position="108"/>
        <end position="130"/>
    </location>
</feature>
<comment type="caution">
    <text evidence="7">The sequence shown here is derived from an EMBL/GenBank/DDBJ whole genome shotgun (WGS) entry which is preliminary data.</text>
</comment>
<dbReference type="PANTHER" id="PTHR30482:SF17">
    <property type="entry name" value="ABC TRANSPORTER ATP-BINDING PROTEIN"/>
    <property type="match status" value="1"/>
</dbReference>
<gene>
    <name evidence="7" type="ORF">C453_19035</name>
</gene>
<dbReference type="Pfam" id="PF02653">
    <property type="entry name" value="BPD_transp_2"/>
    <property type="match status" value="1"/>
</dbReference>
<dbReference type="PATRIC" id="fig|1230453.4.peg.3790"/>
<feature type="transmembrane region" description="Helical" evidence="6">
    <location>
        <begin position="32"/>
        <end position="52"/>
    </location>
</feature>
<protein>
    <submittedName>
        <fullName evidence="7">Branched-chain amino acid ABC transporter permease</fullName>
    </submittedName>
</protein>
<evidence type="ECO:0000256" key="1">
    <source>
        <dbReference type="ARBA" id="ARBA00004651"/>
    </source>
</evidence>
<feature type="transmembrane region" description="Helical" evidence="6">
    <location>
        <begin position="83"/>
        <end position="102"/>
    </location>
</feature>
<proteinExistence type="predicted"/>
<accession>M0HBJ1</accession>
<name>M0HBJ1_HALEO</name>
<evidence type="ECO:0000256" key="4">
    <source>
        <dbReference type="ARBA" id="ARBA00022989"/>
    </source>
</evidence>
<dbReference type="InterPro" id="IPR001851">
    <property type="entry name" value="ABC_transp_permease"/>
</dbReference>
<evidence type="ECO:0000256" key="6">
    <source>
        <dbReference type="SAM" id="Phobius"/>
    </source>
</evidence>
<dbReference type="PANTHER" id="PTHR30482">
    <property type="entry name" value="HIGH-AFFINITY BRANCHED-CHAIN AMINO ACID TRANSPORT SYSTEM PERMEASE"/>
    <property type="match status" value="1"/>
</dbReference>
<feature type="transmembrane region" description="Helical" evidence="6">
    <location>
        <begin position="137"/>
        <end position="154"/>
    </location>
</feature>
<keyword evidence="8" id="KW-1185">Reference proteome</keyword>
<evidence type="ECO:0000313" key="8">
    <source>
        <dbReference type="Proteomes" id="UP000011612"/>
    </source>
</evidence>
<dbReference type="GO" id="GO:0015658">
    <property type="term" value="F:branched-chain amino acid transmembrane transporter activity"/>
    <property type="evidence" value="ECO:0007669"/>
    <property type="project" value="InterPro"/>
</dbReference>
<feature type="transmembrane region" description="Helical" evidence="6">
    <location>
        <begin position="191"/>
        <end position="211"/>
    </location>
</feature>
<feature type="transmembrane region" description="Helical" evidence="6">
    <location>
        <begin position="279"/>
        <end position="304"/>
    </location>
</feature>
<dbReference type="EMBL" id="AOLK01000024">
    <property type="protein sequence ID" value="ELZ81062.1"/>
    <property type="molecule type" value="Genomic_DNA"/>
</dbReference>
<keyword evidence="5 6" id="KW-0472">Membrane</keyword>
<keyword evidence="2" id="KW-1003">Cell membrane</keyword>
<feature type="transmembrane region" description="Helical" evidence="6">
    <location>
        <begin position="58"/>
        <end position="76"/>
    </location>
</feature>
<dbReference type="InterPro" id="IPR043428">
    <property type="entry name" value="LivM-like"/>
</dbReference>
<dbReference type="STRING" id="1230453.C453_19035"/>
<dbReference type="GO" id="GO:0005886">
    <property type="term" value="C:plasma membrane"/>
    <property type="evidence" value="ECO:0007669"/>
    <property type="project" value="UniProtKB-SubCell"/>
</dbReference>
<keyword evidence="4 6" id="KW-1133">Transmembrane helix</keyword>
<keyword evidence="3 6" id="KW-0812">Transmembrane</keyword>
<dbReference type="CDD" id="cd06581">
    <property type="entry name" value="TM_PBP1_LivM_like"/>
    <property type="match status" value="1"/>
</dbReference>
<reference evidence="7 8" key="1">
    <citation type="journal article" date="2014" name="PLoS Genet.">
        <title>Phylogenetically driven sequencing of extremely halophilic archaea reveals strategies for static and dynamic osmo-response.</title>
        <authorList>
            <person name="Becker E.A."/>
            <person name="Seitzer P.M."/>
            <person name="Tritt A."/>
            <person name="Larsen D."/>
            <person name="Krusor M."/>
            <person name="Yao A.I."/>
            <person name="Wu D."/>
            <person name="Madern D."/>
            <person name="Eisen J.A."/>
            <person name="Darling A.E."/>
            <person name="Facciotti M.T."/>
        </authorList>
    </citation>
    <scope>NUCLEOTIDE SEQUENCE [LARGE SCALE GENOMIC DNA]</scope>
    <source>
        <strain evidence="7 8">ATCC BAA-1513</strain>
    </source>
</reference>
<feature type="transmembrane region" description="Helical" evidence="6">
    <location>
        <begin position="311"/>
        <end position="330"/>
    </location>
</feature>
<dbReference type="Proteomes" id="UP000011612">
    <property type="component" value="Unassembled WGS sequence"/>
</dbReference>